<dbReference type="EMBL" id="FNNH01000024">
    <property type="protein sequence ID" value="SDW72504.1"/>
    <property type="molecule type" value="Genomic_DNA"/>
</dbReference>
<dbReference type="InterPro" id="IPR024924">
    <property type="entry name" value="7-CO-7-deazaguanine_synth-like"/>
</dbReference>
<evidence type="ECO:0000256" key="8">
    <source>
        <dbReference type="HAMAP-Rule" id="MF_00917"/>
    </source>
</evidence>
<dbReference type="NCBIfam" id="TIGR04349">
    <property type="entry name" value="rSAM_QueE_gams"/>
    <property type="match status" value="1"/>
</dbReference>
<evidence type="ECO:0000256" key="4">
    <source>
        <dbReference type="ARBA" id="ARBA00022842"/>
    </source>
</evidence>
<comment type="cofactor">
    <cofactor evidence="8">
        <name>S-adenosyl-L-methionine</name>
        <dbReference type="ChEBI" id="CHEBI:59789"/>
    </cofactor>
    <text evidence="8">Binds 1 S-adenosyl-L-methionine per subunit.</text>
</comment>
<keyword evidence="2 8" id="KW-0949">S-adenosyl-L-methionine</keyword>
<sequence>MKEAIVKAVSKGVMHSPSLLRQHATQKPEAEVLRVSEIFYSIQGETSRTGLPTVFIRLTGCPLRCGYCDTEYAFSGGENMSIADVLNKASNYASRYITVTGGEPLAQKACPTLLKVLCDTGYSVSIETSGALDISKLDKRVSKIMDIKTPGSGEVAKNRWSNLDYLTDQDELKFVLCDEADYRWAVDVFYERCLDQVCPVLFSPVYGQLDPAKLADWILKDRLPVRLQLQLHKILWGEVAGR</sequence>
<evidence type="ECO:0000313" key="10">
    <source>
        <dbReference type="EMBL" id="SDW72504.1"/>
    </source>
</evidence>
<accession>A0A1H2VX20</accession>
<dbReference type="PIRSF" id="PIRSF000370">
    <property type="entry name" value="QueE"/>
    <property type="match status" value="1"/>
</dbReference>
<feature type="binding site" evidence="8">
    <location>
        <position position="70"/>
    </location>
    <ligand>
        <name>Mg(2+)</name>
        <dbReference type="ChEBI" id="CHEBI:18420"/>
    </ligand>
</feature>
<evidence type="ECO:0000256" key="7">
    <source>
        <dbReference type="ARBA" id="ARBA00023239"/>
    </source>
</evidence>
<evidence type="ECO:0000256" key="5">
    <source>
        <dbReference type="ARBA" id="ARBA00023004"/>
    </source>
</evidence>
<comment type="cofactor">
    <cofactor evidence="8">
        <name>Mg(2+)</name>
        <dbReference type="ChEBI" id="CHEBI:18420"/>
    </cofactor>
</comment>
<comment type="subunit">
    <text evidence="8">Homodimer.</text>
</comment>
<keyword evidence="4 8" id="KW-0460">Magnesium</keyword>
<feature type="binding site" evidence="8">
    <location>
        <begin position="67"/>
        <end position="69"/>
    </location>
    <ligand>
        <name>S-adenosyl-L-methionine</name>
        <dbReference type="ChEBI" id="CHEBI:59789"/>
    </ligand>
</feature>
<feature type="domain" description="Radical SAM core" evidence="9">
    <location>
        <begin position="48"/>
        <end position="238"/>
    </location>
</feature>
<dbReference type="GO" id="GO:0000287">
    <property type="term" value="F:magnesium ion binding"/>
    <property type="evidence" value="ECO:0007669"/>
    <property type="project" value="UniProtKB-UniRule"/>
</dbReference>
<dbReference type="EC" id="4.3.99.3" evidence="8"/>
<protein>
    <recommendedName>
        <fullName evidence="8">7-carboxy-7-deazaguanine synthase</fullName>
        <shortName evidence="8">CDG synthase</shortName>
        <ecNumber evidence="8">4.3.99.3</ecNumber>
    </recommendedName>
    <alternativeName>
        <fullName evidence="8">Queuosine biosynthesis protein QueE</fullName>
    </alternativeName>
</protein>
<dbReference type="InterPro" id="IPR058240">
    <property type="entry name" value="rSAM_sf"/>
</dbReference>
<dbReference type="PANTHER" id="PTHR42836">
    <property type="entry name" value="7-CARBOXY-7-DEAZAGUANINE SYNTHASE"/>
    <property type="match status" value="1"/>
</dbReference>
<evidence type="ECO:0000259" key="9">
    <source>
        <dbReference type="PROSITE" id="PS51918"/>
    </source>
</evidence>
<keyword evidence="5 8" id="KW-0408">Iron</keyword>
<dbReference type="GO" id="GO:1904047">
    <property type="term" value="F:S-adenosyl-L-methionine binding"/>
    <property type="evidence" value="ECO:0007669"/>
    <property type="project" value="UniProtKB-UniRule"/>
</dbReference>
<dbReference type="UniPathway" id="UPA00391"/>
<feature type="binding site" evidence="8">
    <location>
        <begin position="42"/>
        <end position="44"/>
    </location>
    <ligand>
        <name>substrate</name>
    </ligand>
</feature>
<keyword evidence="6 8" id="KW-0411">Iron-sulfur</keyword>
<organism evidence="10 11">
    <name type="scientific">Nitrosomonas communis</name>
    <dbReference type="NCBI Taxonomy" id="44574"/>
    <lineage>
        <taxon>Bacteria</taxon>
        <taxon>Pseudomonadati</taxon>
        <taxon>Pseudomonadota</taxon>
        <taxon>Betaproteobacteria</taxon>
        <taxon>Nitrosomonadales</taxon>
        <taxon>Nitrosomonadaceae</taxon>
        <taxon>Nitrosomonas</taxon>
    </lineage>
</organism>
<proteinExistence type="inferred from homology"/>
<dbReference type="Proteomes" id="UP000183454">
    <property type="component" value="Unassembled WGS sequence"/>
</dbReference>
<keyword evidence="7 8" id="KW-0456">Lyase</keyword>
<dbReference type="Gene3D" id="3.20.20.70">
    <property type="entry name" value="Aldolase class I"/>
    <property type="match status" value="1"/>
</dbReference>
<gene>
    <name evidence="8" type="primary">queE</name>
    <name evidence="10" type="ORF">SAMN05421882_102430</name>
</gene>
<evidence type="ECO:0000256" key="1">
    <source>
        <dbReference type="ARBA" id="ARBA00022485"/>
    </source>
</evidence>
<comment type="cofactor">
    <cofactor evidence="8">
        <name>[4Fe-4S] cluster</name>
        <dbReference type="ChEBI" id="CHEBI:49883"/>
    </cofactor>
    <text evidence="8">Binds 1 [4Fe-4S] cluster. The cluster is coordinated with 3 cysteines and an exchangeable S-adenosyl-L-methionine.</text>
</comment>
<dbReference type="SFLD" id="SFLDS00029">
    <property type="entry name" value="Radical_SAM"/>
    <property type="match status" value="1"/>
</dbReference>
<comment type="caution">
    <text evidence="8">Lacks conserved residue(s) required for the propagation of feature annotation.</text>
</comment>
<evidence type="ECO:0000256" key="6">
    <source>
        <dbReference type="ARBA" id="ARBA00023014"/>
    </source>
</evidence>
<feature type="binding site" evidence="8">
    <location>
        <position position="100"/>
    </location>
    <ligand>
        <name>substrate</name>
    </ligand>
</feature>
<dbReference type="Pfam" id="PF04055">
    <property type="entry name" value="Radical_SAM"/>
    <property type="match status" value="1"/>
</dbReference>
<name>A0A1H2VX20_9PROT</name>
<feature type="binding site" evidence="8">
    <location>
        <position position="68"/>
    </location>
    <ligand>
        <name>[4Fe-4S] cluster</name>
        <dbReference type="ChEBI" id="CHEBI:49883"/>
        <note>4Fe-4S-S-AdoMet</note>
    </ligand>
</feature>
<dbReference type="HAMAP" id="MF_00917">
    <property type="entry name" value="QueE"/>
    <property type="match status" value="1"/>
</dbReference>
<evidence type="ECO:0000256" key="3">
    <source>
        <dbReference type="ARBA" id="ARBA00022723"/>
    </source>
</evidence>
<reference evidence="10 11" key="1">
    <citation type="submission" date="2016-10" db="EMBL/GenBank/DDBJ databases">
        <authorList>
            <person name="de Groot N.N."/>
        </authorList>
    </citation>
    <scope>NUCLEOTIDE SEQUENCE [LARGE SCALE GENOMIC DNA]</scope>
    <source>
        <strain evidence="10 11">Nm110</strain>
    </source>
</reference>
<feature type="binding site" evidence="8">
    <location>
        <position position="61"/>
    </location>
    <ligand>
        <name>[4Fe-4S] cluster</name>
        <dbReference type="ChEBI" id="CHEBI:49883"/>
        <note>4Fe-4S-S-AdoMet</note>
    </ligand>
</feature>
<feature type="binding site" evidence="8">
    <location>
        <position position="102"/>
    </location>
    <ligand>
        <name>S-adenosyl-L-methionine</name>
        <dbReference type="ChEBI" id="CHEBI:59789"/>
    </ligand>
</feature>
<keyword evidence="8" id="KW-0671">Queuosine biosynthesis</keyword>
<evidence type="ECO:0000313" key="11">
    <source>
        <dbReference type="Proteomes" id="UP000183454"/>
    </source>
</evidence>
<comment type="catalytic activity">
    <reaction evidence="8">
        <text>6-carboxy-5,6,7,8-tetrahydropterin + H(+) = 7-carboxy-7-carbaguanine + NH4(+)</text>
        <dbReference type="Rhea" id="RHEA:27974"/>
        <dbReference type="ChEBI" id="CHEBI:15378"/>
        <dbReference type="ChEBI" id="CHEBI:28938"/>
        <dbReference type="ChEBI" id="CHEBI:61032"/>
        <dbReference type="ChEBI" id="CHEBI:61036"/>
        <dbReference type="EC" id="4.3.99.3"/>
    </reaction>
</comment>
<feature type="binding site" evidence="8">
    <location>
        <position position="65"/>
    </location>
    <ligand>
        <name>[4Fe-4S] cluster</name>
        <dbReference type="ChEBI" id="CHEBI:49883"/>
        <note>4Fe-4S-S-AdoMet</note>
    </ligand>
</feature>
<dbReference type="SUPFAM" id="SSF102114">
    <property type="entry name" value="Radical SAM enzymes"/>
    <property type="match status" value="1"/>
</dbReference>
<dbReference type="PROSITE" id="PS51918">
    <property type="entry name" value="RADICAL_SAM"/>
    <property type="match status" value="1"/>
</dbReference>
<dbReference type="InterPro" id="IPR013785">
    <property type="entry name" value="Aldolase_TIM"/>
</dbReference>
<dbReference type="InterPro" id="IPR027621">
    <property type="entry name" value="rSAM_QueE_gams"/>
</dbReference>
<keyword evidence="3 8" id="KW-0479">Metal-binding</keyword>
<dbReference type="PANTHER" id="PTHR42836:SF1">
    <property type="entry name" value="7-CARBOXY-7-DEAZAGUANINE SYNTHASE"/>
    <property type="match status" value="1"/>
</dbReference>
<comment type="function">
    <text evidence="8">Catalyzes the complex heterocyclic radical-mediated conversion of 6-carboxy-5,6,7,8-tetrahydropterin (CPH4) to 7-carboxy-7-deazaguanine (CDG), a step common to the biosynthetic pathways of all 7-deazapurine-containing compounds.</text>
</comment>
<dbReference type="CDD" id="cd01335">
    <property type="entry name" value="Radical_SAM"/>
    <property type="match status" value="1"/>
</dbReference>
<evidence type="ECO:0000256" key="2">
    <source>
        <dbReference type="ARBA" id="ARBA00022691"/>
    </source>
</evidence>
<dbReference type="GO" id="GO:0051539">
    <property type="term" value="F:4 iron, 4 sulfur cluster binding"/>
    <property type="evidence" value="ECO:0007669"/>
    <property type="project" value="UniProtKB-UniRule"/>
</dbReference>
<comment type="similarity">
    <text evidence="8">Belongs to the radical SAM superfamily. 7-carboxy-7-deazaguanine synthase family.</text>
</comment>
<dbReference type="InterPro" id="IPR007197">
    <property type="entry name" value="rSAM"/>
</dbReference>
<feature type="binding site" evidence="8">
    <location>
        <position position="57"/>
    </location>
    <ligand>
        <name>substrate</name>
    </ligand>
</feature>
<keyword evidence="1 8" id="KW-0004">4Fe-4S</keyword>
<comment type="pathway">
    <text evidence="8">Purine metabolism; 7-cyano-7-deazaguanine biosynthesis.</text>
</comment>
<dbReference type="GO" id="GO:0008616">
    <property type="term" value="P:tRNA queuosine(34) biosynthetic process"/>
    <property type="evidence" value="ECO:0007669"/>
    <property type="project" value="UniProtKB-UniRule"/>
</dbReference>
<dbReference type="AlphaFoldDB" id="A0A1H2VX20"/>
<dbReference type="GO" id="GO:0016840">
    <property type="term" value="F:carbon-nitrogen lyase activity"/>
    <property type="evidence" value="ECO:0007669"/>
    <property type="project" value="UniProtKB-UniRule"/>
</dbReference>